<evidence type="ECO:0000259" key="4">
    <source>
        <dbReference type="PROSITE" id="PS50850"/>
    </source>
</evidence>
<keyword evidence="3" id="KW-1133">Transmembrane helix</keyword>
<keyword evidence="3" id="KW-0472">Membrane</keyword>
<dbReference type="SUPFAM" id="SSF103473">
    <property type="entry name" value="MFS general substrate transporter"/>
    <property type="match status" value="1"/>
</dbReference>
<dbReference type="AlphaFoldDB" id="A0A7M7PPI1"/>
<organism evidence="5 6">
    <name type="scientific">Strongylocentrotus purpuratus</name>
    <name type="common">Purple sea urchin</name>
    <dbReference type="NCBI Taxonomy" id="7668"/>
    <lineage>
        <taxon>Eukaryota</taxon>
        <taxon>Metazoa</taxon>
        <taxon>Echinodermata</taxon>
        <taxon>Eleutherozoa</taxon>
        <taxon>Echinozoa</taxon>
        <taxon>Echinoidea</taxon>
        <taxon>Euechinoidea</taxon>
        <taxon>Echinacea</taxon>
        <taxon>Camarodonta</taxon>
        <taxon>Echinidea</taxon>
        <taxon>Strongylocentrotidae</taxon>
        <taxon>Strongylocentrotus</taxon>
    </lineage>
</organism>
<evidence type="ECO:0000256" key="1">
    <source>
        <dbReference type="ARBA" id="ARBA00004141"/>
    </source>
</evidence>
<dbReference type="GO" id="GO:0008028">
    <property type="term" value="F:monocarboxylic acid transmembrane transporter activity"/>
    <property type="evidence" value="ECO:0000318"/>
    <property type="project" value="GO_Central"/>
</dbReference>
<dbReference type="GeneID" id="115929262"/>
<dbReference type="CDD" id="cd06174">
    <property type="entry name" value="MFS"/>
    <property type="match status" value="1"/>
</dbReference>
<proteinExistence type="predicted"/>
<feature type="domain" description="Major facilitator superfamily (MFS) profile" evidence="4">
    <location>
        <begin position="251"/>
        <end position="447"/>
    </location>
</feature>
<reference evidence="6" key="1">
    <citation type="submission" date="2015-02" db="EMBL/GenBank/DDBJ databases">
        <title>Genome sequencing for Strongylocentrotus purpuratus.</title>
        <authorList>
            <person name="Murali S."/>
            <person name="Liu Y."/>
            <person name="Vee V."/>
            <person name="English A."/>
            <person name="Wang M."/>
            <person name="Skinner E."/>
            <person name="Han Y."/>
            <person name="Muzny D.M."/>
            <person name="Worley K.C."/>
            <person name="Gibbs R.A."/>
        </authorList>
    </citation>
    <scope>NUCLEOTIDE SEQUENCE</scope>
</reference>
<dbReference type="EnsemblMetazoa" id="XM_030997947">
    <property type="protein sequence ID" value="XP_030853807"/>
    <property type="gene ID" value="LOC115929262"/>
</dbReference>
<feature type="transmembrane region" description="Helical" evidence="3">
    <location>
        <begin position="406"/>
        <end position="429"/>
    </location>
</feature>
<feature type="transmembrane region" description="Helical" evidence="3">
    <location>
        <begin position="376"/>
        <end position="400"/>
    </location>
</feature>
<sequence>MVGAICTTCGTIFSSLSLTPVIFCLCFALLGLGSSLVFVSSVIVLKEVAEERFDVMYGIATSGFAFGTIFVPIAAEYLQLIYDWRGAMLILGGLSANIIPFVIAIGPSIRAHVKSTKEDTMSEDSGTETGVYSSSDNNYSSNFSESSPNSTDDEESIGNKKLQKSQIKERPRLYSEDEIGLHSDYRSKDCAKPNNRATRIQIEEQTLRSFSSEKMRTGKDSSSHNRIPGSYECFNKLSIIFESFRRLWEPCLVVLFVAYFVVGMEIVGWRSLFVPRAIHMGLSLTHVNILNLTSAFANFISRLTLGLVMKKSGNSSTVFLCLVILEGLSKFLDVFTLQFPVMLVCSFLSGIALEGMAILPIILGAELLLVPADFDILFVTLELMHGAGFLAGGTISGLIADTMGFNAAYLALAIVNGATFILVVIFKYYEKRRNHASDKSMVTSGLK</sequence>
<feature type="transmembrane region" description="Helical" evidence="3">
    <location>
        <begin position="247"/>
        <end position="269"/>
    </location>
</feature>
<dbReference type="RefSeq" id="XP_030853807.1">
    <property type="nucleotide sequence ID" value="XM_030997947.1"/>
</dbReference>
<feature type="transmembrane region" description="Helical" evidence="3">
    <location>
        <begin position="20"/>
        <end position="45"/>
    </location>
</feature>
<dbReference type="Proteomes" id="UP000007110">
    <property type="component" value="Unassembled WGS sequence"/>
</dbReference>
<accession>A0A7M7PPI1</accession>
<dbReference type="Gene3D" id="1.20.1250.20">
    <property type="entry name" value="MFS general substrate transporter like domains"/>
    <property type="match status" value="2"/>
</dbReference>
<feature type="transmembrane region" description="Helical" evidence="3">
    <location>
        <begin position="57"/>
        <end position="75"/>
    </location>
</feature>
<dbReference type="GO" id="GO:0005886">
    <property type="term" value="C:plasma membrane"/>
    <property type="evidence" value="ECO:0000318"/>
    <property type="project" value="GO_Central"/>
</dbReference>
<evidence type="ECO:0000313" key="6">
    <source>
        <dbReference type="Proteomes" id="UP000007110"/>
    </source>
</evidence>
<dbReference type="KEGG" id="spu:115929262"/>
<dbReference type="InterPro" id="IPR050327">
    <property type="entry name" value="Proton-linked_MCT"/>
</dbReference>
<feature type="transmembrane region" description="Helical" evidence="3">
    <location>
        <begin position="87"/>
        <end position="107"/>
    </location>
</feature>
<feature type="transmembrane region" description="Helical" evidence="3">
    <location>
        <begin position="289"/>
        <end position="309"/>
    </location>
</feature>
<dbReference type="Pfam" id="PF07690">
    <property type="entry name" value="MFS_1"/>
    <property type="match status" value="2"/>
</dbReference>
<reference evidence="5" key="2">
    <citation type="submission" date="2021-01" db="UniProtKB">
        <authorList>
            <consortium name="EnsemblMetazoa"/>
        </authorList>
    </citation>
    <scope>IDENTIFICATION</scope>
</reference>
<feature type="compositionally biased region" description="Low complexity" evidence="2">
    <location>
        <begin position="133"/>
        <end position="150"/>
    </location>
</feature>
<dbReference type="PANTHER" id="PTHR11360:SF303">
    <property type="entry name" value="MAJOR FACILITATOR SUPERFAMILY (MFS) PROFILE DOMAIN-CONTAINING PROTEIN"/>
    <property type="match status" value="1"/>
</dbReference>
<feature type="transmembrane region" description="Helical" evidence="3">
    <location>
        <begin position="341"/>
        <end position="364"/>
    </location>
</feature>
<dbReference type="PROSITE" id="PS50850">
    <property type="entry name" value="MFS"/>
    <property type="match status" value="1"/>
</dbReference>
<dbReference type="PANTHER" id="PTHR11360">
    <property type="entry name" value="MONOCARBOXYLATE TRANSPORTER"/>
    <property type="match status" value="1"/>
</dbReference>
<dbReference type="InterPro" id="IPR036259">
    <property type="entry name" value="MFS_trans_sf"/>
</dbReference>
<keyword evidence="6" id="KW-1185">Reference proteome</keyword>
<dbReference type="OrthoDB" id="10150144at2759"/>
<evidence type="ECO:0000256" key="3">
    <source>
        <dbReference type="SAM" id="Phobius"/>
    </source>
</evidence>
<dbReference type="InParanoid" id="A0A7M7PPI1"/>
<evidence type="ECO:0000256" key="2">
    <source>
        <dbReference type="SAM" id="MobiDB-lite"/>
    </source>
</evidence>
<dbReference type="InterPro" id="IPR011701">
    <property type="entry name" value="MFS"/>
</dbReference>
<feature type="transmembrane region" description="Helical" evidence="3">
    <location>
        <begin position="316"/>
        <end position="335"/>
    </location>
</feature>
<dbReference type="InterPro" id="IPR020846">
    <property type="entry name" value="MFS_dom"/>
</dbReference>
<keyword evidence="3" id="KW-0812">Transmembrane</keyword>
<comment type="subcellular location">
    <subcellularLocation>
        <location evidence="1">Membrane</location>
        <topology evidence="1">Multi-pass membrane protein</topology>
    </subcellularLocation>
</comment>
<evidence type="ECO:0000313" key="5">
    <source>
        <dbReference type="EnsemblMetazoa" id="XP_030853807"/>
    </source>
</evidence>
<feature type="region of interest" description="Disordered" evidence="2">
    <location>
        <begin position="115"/>
        <end position="171"/>
    </location>
</feature>
<name>A0A7M7PPI1_STRPU</name>
<protein>
    <recommendedName>
        <fullName evidence="4">Major facilitator superfamily (MFS) profile domain-containing protein</fullName>
    </recommendedName>
</protein>